<dbReference type="PANTHER" id="PTHR48022:SF81">
    <property type="entry name" value="MAJOR FACILITATOR SUPERFAMILY (MFS) PROFILE DOMAIN-CONTAINING PROTEIN"/>
    <property type="match status" value="1"/>
</dbReference>
<comment type="catalytic activity">
    <reaction evidence="7">
        <text>myo-inositol(out) + H(+)(out) = myo-inositol(in) + H(+)(in)</text>
        <dbReference type="Rhea" id="RHEA:60364"/>
        <dbReference type="ChEBI" id="CHEBI:15378"/>
        <dbReference type="ChEBI" id="CHEBI:17268"/>
    </reaction>
</comment>
<name>G4TTN9_SERID</name>
<dbReference type="PROSITE" id="PS00217">
    <property type="entry name" value="SUGAR_TRANSPORT_2"/>
    <property type="match status" value="1"/>
</dbReference>
<evidence type="ECO:0000313" key="12">
    <source>
        <dbReference type="EMBL" id="CCA74682.1"/>
    </source>
</evidence>
<dbReference type="GO" id="GO:0016020">
    <property type="term" value="C:membrane"/>
    <property type="evidence" value="ECO:0007669"/>
    <property type="project" value="UniProtKB-SubCell"/>
</dbReference>
<dbReference type="PANTHER" id="PTHR48022">
    <property type="entry name" value="PLASTIDIC GLUCOSE TRANSPORTER 4"/>
    <property type="match status" value="1"/>
</dbReference>
<evidence type="ECO:0000259" key="11">
    <source>
        <dbReference type="PROSITE" id="PS50850"/>
    </source>
</evidence>
<keyword evidence="13" id="KW-1185">Reference proteome</keyword>
<dbReference type="HOGENOM" id="CLU_001265_30_12_1"/>
<feature type="transmembrane region" description="Helical" evidence="10">
    <location>
        <begin position="98"/>
        <end position="117"/>
    </location>
</feature>
<feature type="transmembrane region" description="Helical" evidence="10">
    <location>
        <begin position="428"/>
        <end position="446"/>
    </location>
</feature>
<dbReference type="NCBIfam" id="TIGR00879">
    <property type="entry name" value="SP"/>
    <property type="match status" value="1"/>
</dbReference>
<evidence type="ECO:0000256" key="2">
    <source>
        <dbReference type="ARBA" id="ARBA00010992"/>
    </source>
</evidence>
<dbReference type="InterPro" id="IPR003663">
    <property type="entry name" value="Sugar/inositol_transpt"/>
</dbReference>
<dbReference type="InterPro" id="IPR005828">
    <property type="entry name" value="MFS_sugar_transport-like"/>
</dbReference>
<evidence type="ECO:0000256" key="5">
    <source>
        <dbReference type="ARBA" id="ARBA00022989"/>
    </source>
</evidence>
<reference evidence="12 13" key="1">
    <citation type="journal article" date="2011" name="PLoS Pathog.">
        <title>Endophytic Life Strategies Decoded by Genome and Transcriptome Analyses of the Mutualistic Root Symbiont Piriformospora indica.</title>
        <authorList>
            <person name="Zuccaro A."/>
            <person name="Lahrmann U."/>
            <person name="Guldener U."/>
            <person name="Langen G."/>
            <person name="Pfiffi S."/>
            <person name="Biedenkopf D."/>
            <person name="Wong P."/>
            <person name="Samans B."/>
            <person name="Grimm C."/>
            <person name="Basiewicz M."/>
            <person name="Murat C."/>
            <person name="Martin F."/>
            <person name="Kogel K.H."/>
        </authorList>
    </citation>
    <scope>NUCLEOTIDE SEQUENCE [LARGE SCALE GENOMIC DNA]</scope>
    <source>
        <strain evidence="12 13">DSM 11827</strain>
    </source>
</reference>
<dbReference type="PROSITE" id="PS50850">
    <property type="entry name" value="MFS"/>
    <property type="match status" value="1"/>
</dbReference>
<feature type="transmembrane region" description="Helical" evidence="10">
    <location>
        <begin position="129"/>
        <end position="153"/>
    </location>
</feature>
<evidence type="ECO:0000256" key="10">
    <source>
        <dbReference type="SAM" id="Phobius"/>
    </source>
</evidence>
<dbReference type="SUPFAM" id="SSF103473">
    <property type="entry name" value="MFS general substrate transporter"/>
    <property type="match status" value="1"/>
</dbReference>
<dbReference type="Pfam" id="PF00083">
    <property type="entry name" value="Sugar_tr"/>
    <property type="match status" value="1"/>
</dbReference>
<dbReference type="PROSITE" id="PS00216">
    <property type="entry name" value="SUGAR_TRANSPORT_1"/>
    <property type="match status" value="2"/>
</dbReference>
<evidence type="ECO:0000256" key="1">
    <source>
        <dbReference type="ARBA" id="ARBA00004141"/>
    </source>
</evidence>
<dbReference type="InterPro" id="IPR036259">
    <property type="entry name" value="MFS_trans_sf"/>
</dbReference>
<protein>
    <submittedName>
        <fullName evidence="12">Related to quinate transport protein</fullName>
    </submittedName>
</protein>
<comment type="caution">
    <text evidence="12">The sequence shown here is derived from an EMBL/GenBank/DDBJ whole genome shotgun (WGS) entry which is preliminary data.</text>
</comment>
<keyword evidence="4 10" id="KW-0812">Transmembrane</keyword>
<keyword evidence="3 8" id="KW-0813">Transport</keyword>
<evidence type="ECO:0000256" key="8">
    <source>
        <dbReference type="RuleBase" id="RU003346"/>
    </source>
</evidence>
<dbReference type="GO" id="GO:0005351">
    <property type="term" value="F:carbohydrate:proton symporter activity"/>
    <property type="evidence" value="ECO:0007669"/>
    <property type="project" value="TreeGrafter"/>
</dbReference>
<feature type="transmembrane region" description="Helical" evidence="10">
    <location>
        <begin position="328"/>
        <end position="348"/>
    </location>
</feature>
<feature type="transmembrane region" description="Helical" evidence="10">
    <location>
        <begin position="390"/>
        <end position="408"/>
    </location>
</feature>
<keyword evidence="5 10" id="KW-1133">Transmembrane helix</keyword>
<dbReference type="InParanoid" id="G4TTN9"/>
<dbReference type="FunFam" id="1.20.1250.20:FF:000026">
    <property type="entry name" value="MFS quinate transporter QutD"/>
    <property type="match status" value="1"/>
</dbReference>
<feature type="transmembrane region" description="Helical" evidence="10">
    <location>
        <begin position="202"/>
        <end position="221"/>
    </location>
</feature>
<proteinExistence type="inferred from homology"/>
<evidence type="ECO:0000313" key="13">
    <source>
        <dbReference type="Proteomes" id="UP000007148"/>
    </source>
</evidence>
<feature type="region of interest" description="Disordered" evidence="9">
    <location>
        <begin position="532"/>
        <end position="556"/>
    </location>
</feature>
<organism evidence="12 13">
    <name type="scientific">Serendipita indica (strain DSM 11827)</name>
    <name type="common">Root endophyte fungus</name>
    <name type="synonym">Piriformospora indica</name>
    <dbReference type="NCBI Taxonomy" id="1109443"/>
    <lineage>
        <taxon>Eukaryota</taxon>
        <taxon>Fungi</taxon>
        <taxon>Dikarya</taxon>
        <taxon>Basidiomycota</taxon>
        <taxon>Agaricomycotina</taxon>
        <taxon>Agaricomycetes</taxon>
        <taxon>Sebacinales</taxon>
        <taxon>Serendipitaceae</taxon>
        <taxon>Serendipita</taxon>
    </lineage>
</organism>
<evidence type="ECO:0000256" key="3">
    <source>
        <dbReference type="ARBA" id="ARBA00022448"/>
    </source>
</evidence>
<evidence type="ECO:0000256" key="6">
    <source>
        <dbReference type="ARBA" id="ARBA00023136"/>
    </source>
</evidence>
<dbReference type="AlphaFoldDB" id="G4TTN9"/>
<comment type="similarity">
    <text evidence="2 8">Belongs to the major facilitator superfamily. Sugar transporter (TC 2.A.1.1) family.</text>
</comment>
<feature type="domain" description="Major facilitator superfamily (MFS) profile" evidence="11">
    <location>
        <begin position="25"/>
        <end position="483"/>
    </location>
</feature>
<feature type="transmembrane region" description="Helical" evidence="10">
    <location>
        <begin position="165"/>
        <end position="182"/>
    </location>
</feature>
<feature type="transmembrane region" description="Helical" evidence="10">
    <location>
        <begin position="22"/>
        <end position="48"/>
    </location>
</feature>
<feature type="transmembrane region" description="Helical" evidence="10">
    <location>
        <begin position="360"/>
        <end position="378"/>
    </location>
</feature>
<comment type="subcellular location">
    <subcellularLocation>
        <location evidence="1">Membrane</location>
        <topology evidence="1">Multi-pass membrane protein</topology>
    </subcellularLocation>
</comment>
<dbReference type="InterPro" id="IPR005829">
    <property type="entry name" value="Sugar_transporter_CS"/>
</dbReference>
<feature type="transmembrane region" description="Helical" evidence="10">
    <location>
        <begin position="68"/>
        <end position="91"/>
    </location>
</feature>
<dbReference type="OrthoDB" id="508119at2759"/>
<evidence type="ECO:0000256" key="7">
    <source>
        <dbReference type="ARBA" id="ARBA00049119"/>
    </source>
</evidence>
<feature type="transmembrane region" description="Helical" evidence="10">
    <location>
        <begin position="458"/>
        <end position="479"/>
    </location>
</feature>
<feature type="compositionally biased region" description="Basic and acidic residues" evidence="9">
    <location>
        <begin position="533"/>
        <end position="556"/>
    </location>
</feature>
<dbReference type="PRINTS" id="PR00171">
    <property type="entry name" value="SUGRTRNSPORT"/>
</dbReference>
<dbReference type="eggNOG" id="KOG0254">
    <property type="taxonomic scope" value="Eukaryota"/>
</dbReference>
<dbReference type="InterPro" id="IPR050360">
    <property type="entry name" value="MFS_Sugar_Transporters"/>
</dbReference>
<dbReference type="Gene3D" id="1.20.1250.20">
    <property type="entry name" value="MFS general substrate transporter like domains"/>
    <property type="match status" value="1"/>
</dbReference>
<dbReference type="OMA" id="APMYCTE"/>
<dbReference type="Proteomes" id="UP000007148">
    <property type="component" value="Unassembled WGS sequence"/>
</dbReference>
<gene>
    <name evidence="12" type="ORF">PIIN_08633</name>
</gene>
<dbReference type="InterPro" id="IPR020846">
    <property type="entry name" value="MFS_dom"/>
</dbReference>
<dbReference type="EMBL" id="CAFZ01000343">
    <property type="protein sequence ID" value="CCA74682.1"/>
    <property type="molecule type" value="Genomic_DNA"/>
</dbReference>
<evidence type="ECO:0000256" key="9">
    <source>
        <dbReference type="SAM" id="MobiDB-lite"/>
    </source>
</evidence>
<sequence>MVWNPIAQTLHVFQDIKANPRYYWMAASACWGGMLFGWDSGLIGGILPRPAFKNAFGLTNNPTAWANISGWIVSVLQAGCFFGAMSAAWVSERFGRRGALFIAAFWFHLGSLLQTTAKTGSQSEESALIQLYVGRAVGGFGVGMVSVVVPTYVSESSPKHIRGRLTGMYQLFIVIGIALSFWVNYGMLVQIGDTDIHNERIWRVPFALQHIPGVLLVLTMIPEKESPRWLGEKGRWEDAKKVIARLSQKSVDHPDVVNEVDDIRADLEKNVKLSFVEQFRQATSSGKMFYRCSIPAIMMFWQQWTGVNSMNYYSPVIFQELGLSGGRATLLGTGIYGIVKIVMTVAVLSLGMEQYGRKALLVWGGVGQSLPMFYIAGYRHIRQGSPKIDGASYVAIVMIYLYVTFYSFGWSVAPWPAMSESVPNQLRSLTMSIGLMSNWLFNFTISKITPILLNNIRWGTYLLFACTTMSAVLWAVFFLPETGGYAIEDIHQLWEGNLLKQSMRDNKYLFTTYNNRAAGAVDADDIEHHKRHISNEKATDSSSKESEDRIEKVREV</sequence>
<dbReference type="STRING" id="1109443.G4TTN9"/>
<evidence type="ECO:0000256" key="4">
    <source>
        <dbReference type="ARBA" id="ARBA00022692"/>
    </source>
</evidence>
<accession>G4TTN9</accession>
<keyword evidence="6 10" id="KW-0472">Membrane</keyword>